<keyword evidence="1" id="KW-0811">Translocation</keyword>
<dbReference type="EMBL" id="JAVIJP010000060">
    <property type="protein sequence ID" value="KAL3622411.1"/>
    <property type="molecule type" value="Genomic_DNA"/>
</dbReference>
<evidence type="ECO:0000313" key="4">
    <source>
        <dbReference type="Proteomes" id="UP001632038"/>
    </source>
</evidence>
<organism evidence="3 4">
    <name type="scientific">Castilleja foliolosa</name>
    <dbReference type="NCBI Taxonomy" id="1961234"/>
    <lineage>
        <taxon>Eukaryota</taxon>
        <taxon>Viridiplantae</taxon>
        <taxon>Streptophyta</taxon>
        <taxon>Embryophyta</taxon>
        <taxon>Tracheophyta</taxon>
        <taxon>Spermatophyta</taxon>
        <taxon>Magnoliopsida</taxon>
        <taxon>eudicotyledons</taxon>
        <taxon>Gunneridae</taxon>
        <taxon>Pentapetalae</taxon>
        <taxon>asterids</taxon>
        <taxon>lamiids</taxon>
        <taxon>Lamiales</taxon>
        <taxon>Orobanchaceae</taxon>
        <taxon>Pedicularideae</taxon>
        <taxon>Castillejinae</taxon>
        <taxon>Castilleja</taxon>
    </lineage>
</organism>
<dbReference type="Proteomes" id="UP001632038">
    <property type="component" value="Unassembled WGS sequence"/>
</dbReference>
<dbReference type="InterPro" id="IPR036412">
    <property type="entry name" value="HAD-like_sf"/>
</dbReference>
<keyword evidence="4" id="KW-1185">Reference proteome</keyword>
<dbReference type="SUPFAM" id="SSF56784">
    <property type="entry name" value="HAD-like"/>
    <property type="match status" value="1"/>
</dbReference>
<dbReference type="PANTHER" id="PTHR12210">
    <property type="entry name" value="DULLARD PROTEIN PHOSPHATASE"/>
    <property type="match status" value="1"/>
</dbReference>
<sequence length="348" mass="39273">MEVEEKLVTFECRRSSDPEPDQMDTSPKFKNVLNEVNSEIVVDEGTSKLSTCVVELTAHVSCPDVEEAECLYKVSPQLTPTSSSKRKLIVLDVNGLLASIFFPGSKDYRGDTQILGRAVFKRPFCDDFLKFCFQNFDVGIWSLRSKKLIDRVVEYLLGDLQNKLLFCCSRLMFVLSDPTVPSGRAVAQRIKVTLGITGDMDYSTQTGYKTLENYQKPLVCKELRKIWECDGPNLPWEKGYYNESNTLLLDDSPYKALLNPYHNEDKSDNSLGPGGDLRVYLEGLLISENVQNYVEQHPFGQSAINETSSTWGFYSGILKSMSTQSEYCSLADLGFGKLIKRVGDHEYD</sequence>
<name>A0ABD3BZ71_9LAMI</name>
<dbReference type="InterPro" id="IPR050365">
    <property type="entry name" value="TIM50"/>
</dbReference>
<evidence type="ECO:0000259" key="2">
    <source>
        <dbReference type="PROSITE" id="PS50969"/>
    </source>
</evidence>
<comment type="subcellular location">
    <subcellularLocation>
        <location evidence="1">Mitochondrion inner membrane</location>
        <topology evidence="1">Single-pass membrane protein</topology>
    </subcellularLocation>
</comment>
<evidence type="ECO:0000256" key="1">
    <source>
        <dbReference type="RuleBase" id="RU365079"/>
    </source>
</evidence>
<feature type="domain" description="FCP1 homology" evidence="2">
    <location>
        <begin position="82"/>
        <end position="290"/>
    </location>
</feature>
<dbReference type="GO" id="GO:0005744">
    <property type="term" value="C:TIM23 mitochondrial import inner membrane translocase complex"/>
    <property type="evidence" value="ECO:0007669"/>
    <property type="project" value="UniProtKB-UniRule"/>
</dbReference>
<proteinExistence type="inferred from homology"/>
<keyword evidence="1" id="KW-0496">Mitochondrion</keyword>
<dbReference type="InterPro" id="IPR004274">
    <property type="entry name" value="FCP1_dom"/>
</dbReference>
<accession>A0ABD3BZ71</accession>
<comment type="function">
    <text evidence="1">Essential component of the TIM23 complex, a complex that mediates the translocation of transit peptide-containing proteins across the mitochondrial inner membrane.</text>
</comment>
<dbReference type="SMART" id="SM00577">
    <property type="entry name" value="CPDc"/>
    <property type="match status" value="1"/>
</dbReference>
<keyword evidence="1" id="KW-0813">Transport</keyword>
<dbReference type="InterPro" id="IPR023214">
    <property type="entry name" value="HAD_sf"/>
</dbReference>
<dbReference type="AlphaFoldDB" id="A0ABD3BZ71"/>
<keyword evidence="1" id="KW-0653">Protein transport</keyword>
<gene>
    <name evidence="3" type="ORF">CASFOL_033822</name>
</gene>
<protein>
    <recommendedName>
        <fullName evidence="1">Mitochondrial import inner membrane translocase subunit TIM50</fullName>
    </recommendedName>
</protein>
<dbReference type="Pfam" id="PF03031">
    <property type="entry name" value="NIF"/>
    <property type="match status" value="1"/>
</dbReference>
<dbReference type="Gene3D" id="3.40.50.1000">
    <property type="entry name" value="HAD superfamily/HAD-like"/>
    <property type="match status" value="1"/>
</dbReference>
<comment type="caution">
    <text evidence="3">The sequence shown here is derived from an EMBL/GenBank/DDBJ whole genome shotgun (WGS) entry which is preliminary data.</text>
</comment>
<dbReference type="GO" id="GO:0015031">
    <property type="term" value="P:protein transport"/>
    <property type="evidence" value="ECO:0007669"/>
    <property type="project" value="UniProtKB-KW"/>
</dbReference>
<comment type="subunit">
    <text evidence="1">Component of the TIM23 complex.</text>
</comment>
<reference evidence="4" key="1">
    <citation type="journal article" date="2024" name="IScience">
        <title>Strigolactones Initiate the Formation of Haustorium-like Structures in Castilleja.</title>
        <authorList>
            <person name="Buerger M."/>
            <person name="Peterson D."/>
            <person name="Chory J."/>
        </authorList>
    </citation>
    <scope>NUCLEOTIDE SEQUENCE [LARGE SCALE GENOMIC DNA]</scope>
</reference>
<dbReference type="AntiFam" id="ANF00275">
    <property type="entry name" value="Spurious translation from rRNA (DUF6467)"/>
</dbReference>
<dbReference type="PROSITE" id="PS50969">
    <property type="entry name" value="FCP1"/>
    <property type="match status" value="1"/>
</dbReference>
<keyword evidence="1" id="KW-0809">Transit peptide</keyword>
<comment type="similarity">
    <text evidence="1">Belongs to the TIM50 family.</text>
</comment>
<evidence type="ECO:0000313" key="3">
    <source>
        <dbReference type="EMBL" id="KAL3622411.1"/>
    </source>
</evidence>